<evidence type="ECO:0000313" key="2">
    <source>
        <dbReference type="Proteomes" id="UP000288351"/>
    </source>
</evidence>
<accession>A0A401R0Y5</accession>
<protein>
    <submittedName>
        <fullName evidence="1">Uncharacterized protein</fullName>
    </submittedName>
</protein>
<organism evidence="1 2">
    <name type="scientific">Streptomyces noursei</name>
    <name type="common">Streptomyces albulus</name>
    <dbReference type="NCBI Taxonomy" id="1971"/>
    <lineage>
        <taxon>Bacteria</taxon>
        <taxon>Bacillati</taxon>
        <taxon>Actinomycetota</taxon>
        <taxon>Actinomycetes</taxon>
        <taxon>Kitasatosporales</taxon>
        <taxon>Streptomycetaceae</taxon>
        <taxon>Streptomyces</taxon>
    </lineage>
</organism>
<name>A0A401R0Y5_STRNR</name>
<comment type="caution">
    <text evidence="1">The sequence shown here is derived from an EMBL/GenBank/DDBJ whole genome shotgun (WGS) entry which is preliminary data.</text>
</comment>
<gene>
    <name evidence="1" type="ORF">SALB_04003</name>
</gene>
<reference evidence="1 2" key="1">
    <citation type="journal article" date="2019" name="Microbiol. Resour. Announc.">
        <title>Draft Genome Sequence of the Most Traditional epsilon-Poly-l-Lysine Producer, Streptomyces albulus NBRC14147.</title>
        <authorList>
            <person name="Yamanaka K."/>
            <person name="Hamano Y."/>
        </authorList>
    </citation>
    <scope>NUCLEOTIDE SEQUENCE [LARGE SCALE GENOMIC DNA]</scope>
    <source>
        <strain evidence="1 2">NBRC 14147</strain>
    </source>
</reference>
<dbReference type="Proteomes" id="UP000288351">
    <property type="component" value="Unassembled WGS sequence"/>
</dbReference>
<dbReference type="EMBL" id="BHXC01000006">
    <property type="protein sequence ID" value="GCB91281.1"/>
    <property type="molecule type" value="Genomic_DNA"/>
</dbReference>
<proteinExistence type="predicted"/>
<sequence length="207" mass="21138">MTASQGLAKGARTLTPGEYGQAYARLTAVARRSGTRLDADTAHDALVEALAVIGVTAPPAEPPSESRTTGRTADTVTWLLGNDEGAQHGGFVLGRLADGTVPAFVSGDVQYERRFADDSTTYGGTWAGPGPGVPTGPPLALVPGCMCGWRGPDLPYDPAGGRCGNGTCYDGQGVEAHRLWKAHAQAALLAGIPAECEGHLPAVTASA</sequence>
<dbReference type="AlphaFoldDB" id="A0A401R0Y5"/>
<evidence type="ECO:0000313" key="1">
    <source>
        <dbReference type="EMBL" id="GCB91281.1"/>
    </source>
</evidence>